<name>A0A165AZK2_9APHY</name>
<dbReference type="Gene3D" id="3.80.10.10">
    <property type="entry name" value="Ribonuclease Inhibitor"/>
    <property type="match status" value="1"/>
</dbReference>
<evidence type="ECO:0000259" key="1">
    <source>
        <dbReference type="Pfam" id="PF00646"/>
    </source>
</evidence>
<protein>
    <recommendedName>
        <fullName evidence="1">F-box domain-containing protein</fullName>
    </recommendedName>
</protein>
<sequence>MMRVSKPMAAVMRGDSSHMMSFFSSKDIHCLNDDTLSEIVAFLSTQDCLRLSATSKRLHSVSRERALKYITITNATQLQSLCQLLLDSEDLRRRISVLRTLELSAEIPTLTLSSAALLAEFINHTDNCRVLGLINVETLIESDMDLGFSLVGLTVLDEVRFSDVGQMVLLVLQVIRSRPRVLSLAKVSGVGYDMLFSTLATPNFTNLRTLILDDPPTFKSLLDSPIPKIPSVCCLRLSNSSIPQYYIVLALPNIRELYLTDVKDSDKERQLLPRGISVAHWPSLDYLNIRNKVEFPLNCPVHRLNVHELFTGYAGSLPVDEPILIAAQQGSPVVVSLGACASKLTDVWPRLLNFTPRLRSLEFQLYLETWDDDSYCPDWDAFLGRHLPEIAKSKIVHIHIRLYPFNELQDMSHWYRRSLREVWLLRCLLGFVREMPSLRYFSFGGYASPHPEDDEDAGGQECYQGQCLWWRIAKEDGRRRAVRMDPFVGDQVRKKIHSSDYDWKNHFDDSEFFKAAQRPGRTSRLLRQSDSI</sequence>
<reference evidence="2 3" key="1">
    <citation type="journal article" date="2016" name="Mol. Biol. Evol.">
        <title>Comparative Genomics of Early-Diverging Mushroom-Forming Fungi Provides Insights into the Origins of Lignocellulose Decay Capabilities.</title>
        <authorList>
            <person name="Nagy L.G."/>
            <person name="Riley R."/>
            <person name="Tritt A."/>
            <person name="Adam C."/>
            <person name="Daum C."/>
            <person name="Floudas D."/>
            <person name="Sun H."/>
            <person name="Yadav J.S."/>
            <person name="Pangilinan J."/>
            <person name="Larsson K.H."/>
            <person name="Matsuura K."/>
            <person name="Barry K."/>
            <person name="Labutti K."/>
            <person name="Kuo R."/>
            <person name="Ohm R.A."/>
            <person name="Bhattacharya S.S."/>
            <person name="Shirouzu T."/>
            <person name="Yoshinaga Y."/>
            <person name="Martin F.M."/>
            <person name="Grigoriev I.V."/>
            <person name="Hibbett D.S."/>
        </authorList>
    </citation>
    <scope>NUCLEOTIDE SEQUENCE [LARGE SCALE GENOMIC DNA]</scope>
    <source>
        <strain evidence="2 3">93-53</strain>
    </source>
</reference>
<dbReference type="EMBL" id="KV427704">
    <property type="protein sequence ID" value="KZS99948.1"/>
    <property type="molecule type" value="Genomic_DNA"/>
</dbReference>
<feature type="domain" description="F-box" evidence="1">
    <location>
        <begin position="28"/>
        <end position="65"/>
    </location>
</feature>
<dbReference type="OrthoDB" id="2780918at2759"/>
<organism evidence="2 3">
    <name type="scientific">Laetiporus sulphureus 93-53</name>
    <dbReference type="NCBI Taxonomy" id="1314785"/>
    <lineage>
        <taxon>Eukaryota</taxon>
        <taxon>Fungi</taxon>
        <taxon>Dikarya</taxon>
        <taxon>Basidiomycota</taxon>
        <taxon>Agaricomycotina</taxon>
        <taxon>Agaricomycetes</taxon>
        <taxon>Polyporales</taxon>
        <taxon>Laetiporus</taxon>
    </lineage>
</organism>
<evidence type="ECO:0000313" key="3">
    <source>
        <dbReference type="Proteomes" id="UP000076871"/>
    </source>
</evidence>
<evidence type="ECO:0000313" key="2">
    <source>
        <dbReference type="EMBL" id="KZS99948.1"/>
    </source>
</evidence>
<dbReference type="SUPFAM" id="SSF52047">
    <property type="entry name" value="RNI-like"/>
    <property type="match status" value="1"/>
</dbReference>
<dbReference type="CDD" id="cd09917">
    <property type="entry name" value="F-box_SF"/>
    <property type="match status" value="1"/>
</dbReference>
<gene>
    <name evidence="2" type="ORF">LAESUDRAFT_57487</name>
</gene>
<keyword evidence="3" id="KW-1185">Reference proteome</keyword>
<dbReference type="Pfam" id="PF00646">
    <property type="entry name" value="F-box"/>
    <property type="match status" value="1"/>
</dbReference>
<dbReference type="STRING" id="1314785.A0A165AZK2"/>
<dbReference type="Proteomes" id="UP000076871">
    <property type="component" value="Unassembled WGS sequence"/>
</dbReference>
<dbReference type="RefSeq" id="XP_040757689.1">
    <property type="nucleotide sequence ID" value="XM_040903014.1"/>
</dbReference>
<dbReference type="InterPro" id="IPR001810">
    <property type="entry name" value="F-box_dom"/>
</dbReference>
<dbReference type="AlphaFoldDB" id="A0A165AZK2"/>
<dbReference type="GeneID" id="63820045"/>
<dbReference type="InterPro" id="IPR032675">
    <property type="entry name" value="LRR_dom_sf"/>
</dbReference>
<accession>A0A165AZK2</accession>
<proteinExistence type="predicted"/>
<dbReference type="InParanoid" id="A0A165AZK2"/>